<dbReference type="AlphaFoldDB" id="A0A9D9F059"/>
<feature type="domain" description="Outer membrane protein beta-barrel" evidence="3">
    <location>
        <begin position="254"/>
        <end position="387"/>
    </location>
</feature>
<feature type="compositionally biased region" description="Basic and acidic residues" evidence="1">
    <location>
        <begin position="152"/>
        <end position="190"/>
    </location>
</feature>
<reference evidence="4" key="1">
    <citation type="submission" date="2020-10" db="EMBL/GenBank/DDBJ databases">
        <authorList>
            <person name="Gilroy R."/>
        </authorList>
    </citation>
    <scope>NUCLEOTIDE SEQUENCE</scope>
    <source>
        <strain evidence="4">B1-20833</strain>
    </source>
</reference>
<protein>
    <submittedName>
        <fullName evidence="4">Porin family protein</fullName>
    </submittedName>
</protein>
<organism evidence="4 5">
    <name type="scientific">Candidatus Cryptobacteroides intestinavium</name>
    <dbReference type="NCBI Taxonomy" id="2840766"/>
    <lineage>
        <taxon>Bacteria</taxon>
        <taxon>Pseudomonadati</taxon>
        <taxon>Bacteroidota</taxon>
        <taxon>Bacteroidia</taxon>
        <taxon>Bacteroidales</taxon>
        <taxon>Candidatus Cryptobacteroides</taxon>
    </lineage>
</organism>
<dbReference type="EMBL" id="JADIMI010000070">
    <property type="protein sequence ID" value="MBO8452724.1"/>
    <property type="molecule type" value="Genomic_DNA"/>
</dbReference>
<comment type="caution">
    <text evidence="4">The sequence shown here is derived from an EMBL/GenBank/DDBJ whole genome shotgun (WGS) entry which is preliminary data.</text>
</comment>
<evidence type="ECO:0000313" key="5">
    <source>
        <dbReference type="Proteomes" id="UP000823661"/>
    </source>
</evidence>
<keyword evidence="2" id="KW-0472">Membrane</keyword>
<evidence type="ECO:0000256" key="2">
    <source>
        <dbReference type="SAM" id="Phobius"/>
    </source>
</evidence>
<reference evidence="4" key="2">
    <citation type="journal article" date="2021" name="PeerJ">
        <title>Extensive microbial diversity within the chicken gut microbiome revealed by metagenomics and culture.</title>
        <authorList>
            <person name="Gilroy R."/>
            <person name="Ravi A."/>
            <person name="Getino M."/>
            <person name="Pursley I."/>
            <person name="Horton D.L."/>
            <person name="Alikhan N.F."/>
            <person name="Baker D."/>
            <person name="Gharbi K."/>
            <person name="Hall N."/>
            <person name="Watson M."/>
            <person name="Adriaenssens E.M."/>
            <person name="Foster-Nyarko E."/>
            <person name="Jarju S."/>
            <person name="Secka A."/>
            <person name="Antonio M."/>
            <person name="Oren A."/>
            <person name="Chaudhuri R.R."/>
            <person name="La Ragione R."/>
            <person name="Hildebrand F."/>
            <person name="Pallen M.J."/>
        </authorList>
    </citation>
    <scope>NUCLEOTIDE SEQUENCE</scope>
    <source>
        <strain evidence="4">B1-20833</strain>
    </source>
</reference>
<keyword evidence="2" id="KW-0812">Transmembrane</keyword>
<dbReference type="Gene3D" id="2.40.160.20">
    <property type="match status" value="1"/>
</dbReference>
<name>A0A9D9F059_9BACT</name>
<feature type="region of interest" description="Disordered" evidence="1">
    <location>
        <begin position="117"/>
        <end position="190"/>
    </location>
</feature>
<dbReference type="Proteomes" id="UP000823661">
    <property type="component" value="Unassembled WGS sequence"/>
</dbReference>
<sequence>MLDYEEAEPEGLWQAISDDLDKNKVNPVRTVPETGKKKFGRYIAGALSAAAAIALAVYFSLDRGPHRPADDADRLAVINDTTGMAVPDQEVTEYAVINDVSGTGLPKAGNLIAMNTVSRQTPDKPSFDPVSSGEEQDKGQPIPEQNQSPGRENTEKEDSRRPDRYTGEDRHADDRFEWKDYPDPGRPAARRERGTFHASISASNLTGSISSFSGYSGLSSASVLSADKVKEEIVSTRAAAVQERSGTYGTPYSTEVSHRQPVRVGVSLRYDITKRWGVETGLTYSLLSSTTSTGGEGYSSRAEQELHYLGIPVHLSYDFLQLKWFSMYLKAGGMVEKCISGKTVTTYIPEGEAAFESREDIMVRPLQWSLNAAMGAEVHFTPHIGLYIEPGVSYFFDDGSSVATIYKEKPVNFNFEFGLRFTFR</sequence>
<evidence type="ECO:0000256" key="1">
    <source>
        <dbReference type="SAM" id="MobiDB-lite"/>
    </source>
</evidence>
<evidence type="ECO:0000259" key="3">
    <source>
        <dbReference type="Pfam" id="PF13568"/>
    </source>
</evidence>
<proteinExistence type="predicted"/>
<dbReference type="Pfam" id="PF13568">
    <property type="entry name" value="OMP_b-brl_2"/>
    <property type="match status" value="1"/>
</dbReference>
<dbReference type="InterPro" id="IPR011250">
    <property type="entry name" value="OMP/PagP_B-barrel"/>
</dbReference>
<gene>
    <name evidence="4" type="ORF">IAC06_07570</name>
</gene>
<accession>A0A9D9F059</accession>
<dbReference type="SUPFAM" id="SSF56925">
    <property type="entry name" value="OMPA-like"/>
    <property type="match status" value="1"/>
</dbReference>
<keyword evidence="2" id="KW-1133">Transmembrane helix</keyword>
<dbReference type="InterPro" id="IPR025665">
    <property type="entry name" value="Beta-barrel_OMP_2"/>
</dbReference>
<feature type="transmembrane region" description="Helical" evidence="2">
    <location>
        <begin position="39"/>
        <end position="61"/>
    </location>
</feature>
<evidence type="ECO:0000313" key="4">
    <source>
        <dbReference type="EMBL" id="MBO8452724.1"/>
    </source>
</evidence>